<evidence type="ECO:0000256" key="8">
    <source>
        <dbReference type="SAM" id="SignalP"/>
    </source>
</evidence>
<dbReference type="InterPro" id="IPR006639">
    <property type="entry name" value="Preselin/SPP"/>
</dbReference>
<dbReference type="GO" id="GO:0033619">
    <property type="term" value="P:membrane protein proteolysis"/>
    <property type="evidence" value="ECO:0007669"/>
    <property type="project" value="TreeGrafter"/>
</dbReference>
<proteinExistence type="inferred from homology"/>
<keyword evidence="5 7" id="KW-1133">Transmembrane helix</keyword>
<evidence type="ECO:0000256" key="7">
    <source>
        <dbReference type="SAM" id="Phobius"/>
    </source>
</evidence>
<dbReference type="PANTHER" id="PTHR12174:SF103">
    <property type="entry name" value="INTRAMEMBRANE PROTEASE (IMPAS) FAMILY"/>
    <property type="match status" value="1"/>
</dbReference>
<feature type="transmembrane region" description="Helical" evidence="7">
    <location>
        <begin position="169"/>
        <end position="194"/>
    </location>
</feature>
<feature type="transmembrane region" description="Helical" evidence="7">
    <location>
        <begin position="243"/>
        <end position="264"/>
    </location>
</feature>
<reference evidence="10" key="1">
    <citation type="submission" date="2023-11" db="UniProtKB">
        <authorList>
            <consortium name="WormBaseParasite"/>
        </authorList>
    </citation>
    <scope>IDENTIFICATION</scope>
</reference>
<dbReference type="GO" id="GO:0030660">
    <property type="term" value="C:Golgi-associated vesicle membrane"/>
    <property type="evidence" value="ECO:0007669"/>
    <property type="project" value="TreeGrafter"/>
</dbReference>
<evidence type="ECO:0000256" key="3">
    <source>
        <dbReference type="ARBA" id="ARBA00022692"/>
    </source>
</evidence>
<evidence type="ECO:0000256" key="1">
    <source>
        <dbReference type="ARBA" id="ARBA00004127"/>
    </source>
</evidence>
<dbReference type="Pfam" id="PF04258">
    <property type="entry name" value="Peptidase_A22B"/>
    <property type="match status" value="1"/>
</dbReference>
<evidence type="ECO:0000256" key="2">
    <source>
        <dbReference type="ARBA" id="ARBA00006859"/>
    </source>
</evidence>
<feature type="transmembrane region" description="Helical" evidence="7">
    <location>
        <begin position="215"/>
        <end position="237"/>
    </location>
</feature>
<feature type="transmembrane region" description="Helical" evidence="7">
    <location>
        <begin position="317"/>
        <end position="340"/>
    </location>
</feature>
<feature type="transmembrane region" description="Helical" evidence="7">
    <location>
        <begin position="290"/>
        <end position="311"/>
    </location>
</feature>
<keyword evidence="3 7" id="KW-0812">Transmembrane</keyword>
<comment type="similarity">
    <text evidence="2">Belongs to the peptidase A22B family.</text>
</comment>
<feature type="transmembrane region" description="Helical" evidence="7">
    <location>
        <begin position="496"/>
        <end position="515"/>
    </location>
</feature>
<name>A0AA85BBH3_9TREM</name>
<keyword evidence="4" id="KW-0378">Hydrolase</keyword>
<feature type="signal peptide" evidence="8">
    <location>
        <begin position="1"/>
        <end position="19"/>
    </location>
</feature>
<keyword evidence="6 7" id="KW-0472">Membrane</keyword>
<dbReference type="GO" id="GO:0005765">
    <property type="term" value="C:lysosomal membrane"/>
    <property type="evidence" value="ECO:0007669"/>
    <property type="project" value="TreeGrafter"/>
</dbReference>
<evidence type="ECO:0000313" key="9">
    <source>
        <dbReference type="Proteomes" id="UP000050791"/>
    </source>
</evidence>
<dbReference type="GO" id="GO:0098553">
    <property type="term" value="C:lumenal side of endoplasmic reticulum membrane"/>
    <property type="evidence" value="ECO:0007669"/>
    <property type="project" value="TreeGrafter"/>
</dbReference>
<dbReference type="GO" id="GO:0098554">
    <property type="term" value="C:cytoplasmic side of endoplasmic reticulum membrane"/>
    <property type="evidence" value="ECO:0007669"/>
    <property type="project" value="TreeGrafter"/>
</dbReference>
<comment type="subcellular location">
    <subcellularLocation>
        <location evidence="1">Endomembrane system</location>
        <topology evidence="1">Multi-pass membrane protein</topology>
    </subcellularLocation>
</comment>
<dbReference type="Proteomes" id="UP000050791">
    <property type="component" value="Unassembled WGS sequence"/>
</dbReference>
<accession>A0AA85BBH3</accession>
<evidence type="ECO:0008006" key="11">
    <source>
        <dbReference type="Google" id="ProtNLM"/>
    </source>
</evidence>
<organism evidence="9 10">
    <name type="scientific">Schistosoma mattheei</name>
    <dbReference type="NCBI Taxonomy" id="31246"/>
    <lineage>
        <taxon>Eukaryota</taxon>
        <taxon>Metazoa</taxon>
        <taxon>Spiralia</taxon>
        <taxon>Lophotrochozoa</taxon>
        <taxon>Platyhelminthes</taxon>
        <taxon>Trematoda</taxon>
        <taxon>Digenea</taxon>
        <taxon>Strigeidida</taxon>
        <taxon>Schistosomatoidea</taxon>
        <taxon>Schistosomatidae</taxon>
        <taxon>Schistosoma</taxon>
    </lineage>
</organism>
<dbReference type="InterPro" id="IPR007369">
    <property type="entry name" value="Peptidase_A22B_SPP"/>
</dbReference>
<dbReference type="GO" id="GO:0042500">
    <property type="term" value="F:aspartic endopeptidase activity, intramembrane cleaving"/>
    <property type="evidence" value="ECO:0007669"/>
    <property type="project" value="InterPro"/>
</dbReference>
<sequence length="578" mass="64811">MKVVLSIIAFAIFVHQGHALKPSVEILKVYKGDNVSSHRCFYISQTGKLDPFLTTTKLELVNFVSTTKDHPQPSSSSSLAVSVMWNNFSDREILSINPQLLIIVYDGELNSNLKVIFESHAWEVFKRSNLFLDIDQFNEIIYSKRSNQSNMNISVSVFPFIPNAMAYKFLIWILLYGFAVTSISLGSWIIIVNHEKLLLDYARHQSLLPKFKSSLYLYIIVCLVISVTLLLLTYFLYDVVVYFLIALFVLVGASSISKFLTFVIQRIAPATTKTITINVKCCRVISPRKIYILSLVTFPIGLAIATTWLVFRNNDIIGWPLQSVIGMFIVAVIISSGLIIPSVKVGTLLFTAFLIYDIFFVFITPLFISTASTNVSHSSEHIQLTRTRRSTAHSFMEAVATGSAGKSGELIPLSFRLVINEHIEVNKHNNATMPYASLLGFGDAVIPGIFIQFLAFYDACWRAPYYRHFLGGILGYSLGFIVTIIMLNVTNVSQPALLYLCPFTLLVTFIVVIVCDGLNEWKLMWSGSLPTLVDNTNMNPTGDRDRVNQPTGSLEVNNLYSIENKSLNHSKTPLVPEQ</sequence>
<dbReference type="SMART" id="SM00730">
    <property type="entry name" value="PSN"/>
    <property type="match status" value="1"/>
</dbReference>
<evidence type="ECO:0000256" key="4">
    <source>
        <dbReference type="ARBA" id="ARBA00022801"/>
    </source>
</evidence>
<feature type="transmembrane region" description="Helical" evidence="7">
    <location>
        <begin position="347"/>
        <end position="368"/>
    </location>
</feature>
<feature type="chain" id="PRO_5041650846" description="Signal peptide peptidase-like 2A" evidence="8">
    <location>
        <begin position="20"/>
        <end position="578"/>
    </location>
</feature>
<evidence type="ECO:0000256" key="6">
    <source>
        <dbReference type="ARBA" id="ARBA00023136"/>
    </source>
</evidence>
<dbReference type="PANTHER" id="PTHR12174">
    <property type="entry name" value="SIGNAL PEPTIDE PEPTIDASE"/>
    <property type="match status" value="1"/>
</dbReference>
<keyword evidence="8" id="KW-0732">Signal</keyword>
<evidence type="ECO:0000313" key="10">
    <source>
        <dbReference type="WBParaSite" id="SMTH1_45290.1"/>
    </source>
</evidence>
<evidence type="ECO:0000256" key="5">
    <source>
        <dbReference type="ARBA" id="ARBA00022989"/>
    </source>
</evidence>
<dbReference type="WBParaSite" id="SMTH1_45290.1">
    <property type="protein sequence ID" value="SMTH1_45290.1"/>
    <property type="gene ID" value="SMTH1_45290"/>
</dbReference>
<feature type="transmembrane region" description="Helical" evidence="7">
    <location>
        <begin position="435"/>
        <end position="457"/>
    </location>
</feature>
<feature type="transmembrane region" description="Helical" evidence="7">
    <location>
        <begin position="469"/>
        <end position="490"/>
    </location>
</feature>
<protein>
    <recommendedName>
        <fullName evidence="11">Signal peptide peptidase-like 2A</fullName>
    </recommendedName>
</protein>
<dbReference type="AlphaFoldDB" id="A0AA85BBH3"/>